<gene>
    <name evidence="5" type="primary">VPS10_2</name>
    <name evidence="5" type="ORF">DXG03_009342</name>
</gene>
<dbReference type="InterPro" id="IPR031778">
    <property type="entry name" value="Sortilin_N"/>
</dbReference>
<dbReference type="InterPro" id="IPR050310">
    <property type="entry name" value="VPS10-sortilin"/>
</dbReference>
<proteinExistence type="predicted"/>
<sequence length="364" mass="41423">MAVGNVGESLAPYKDSDTFLSRDAGFTWEEVHKDAHLWEFGDSGSILVMVNDEEPTDHLLFSTDEGLNWREYKFTQDKMRVRFIVTVPSDTSRRFILMGNYARATGSVAVHVDFTALTNKQCVLNLDNPGQDDFELWSPSEEREERCLFGRQTLYHRRVRNANCVVGKQPKVAEKVVSNCPCAKVDFECEFNHVKNAADECILSPGVTPLADDSTAQCKNGEEYWYERTPYRLIPYSSCQDGLRRDRGARHKCPGFKSGSTFFWLFVLVIPFAFTALVGYYYYRRGGHARGMIRLPGDGVSAFRNDSGLLATLASVPWFIVGVAGIAWEWVASRIDRVGLRSRRGYRDLRVDEDAQILRFEDEE</sequence>
<evidence type="ECO:0000256" key="1">
    <source>
        <dbReference type="ARBA" id="ARBA00022737"/>
    </source>
</evidence>
<evidence type="ECO:0000256" key="2">
    <source>
        <dbReference type="SAM" id="Phobius"/>
    </source>
</evidence>
<evidence type="ECO:0000259" key="3">
    <source>
        <dbReference type="Pfam" id="PF15901"/>
    </source>
</evidence>
<reference evidence="5" key="1">
    <citation type="submission" date="2020-07" db="EMBL/GenBank/DDBJ databases">
        <authorList>
            <person name="Nieuwenhuis M."/>
            <person name="Van De Peppel L.J.J."/>
        </authorList>
    </citation>
    <scope>NUCLEOTIDE SEQUENCE</scope>
    <source>
        <strain evidence="5">AP01</strain>
        <tissue evidence="5">Mycelium</tissue>
    </source>
</reference>
<keyword evidence="6" id="KW-1185">Reference proteome</keyword>
<feature type="transmembrane region" description="Helical" evidence="2">
    <location>
        <begin position="309"/>
        <end position="331"/>
    </location>
</feature>
<dbReference type="GO" id="GO:0006896">
    <property type="term" value="P:Golgi to vacuole transport"/>
    <property type="evidence" value="ECO:0007669"/>
    <property type="project" value="TreeGrafter"/>
</dbReference>
<dbReference type="AlphaFoldDB" id="A0A9P7KAZ0"/>
<dbReference type="GO" id="GO:0005794">
    <property type="term" value="C:Golgi apparatus"/>
    <property type="evidence" value="ECO:0007669"/>
    <property type="project" value="TreeGrafter"/>
</dbReference>
<keyword evidence="1" id="KW-0677">Repeat</keyword>
<keyword evidence="2" id="KW-1133">Transmembrane helix</keyword>
<dbReference type="GO" id="GO:0005829">
    <property type="term" value="C:cytosol"/>
    <property type="evidence" value="ECO:0007669"/>
    <property type="project" value="GOC"/>
</dbReference>
<dbReference type="Gene3D" id="2.10.70.80">
    <property type="match status" value="1"/>
</dbReference>
<dbReference type="GO" id="GO:0006895">
    <property type="term" value="P:Golgi to endosome transport"/>
    <property type="evidence" value="ECO:0007669"/>
    <property type="project" value="TreeGrafter"/>
</dbReference>
<feature type="domain" description="Sortilin N-terminal" evidence="4">
    <location>
        <begin position="1"/>
        <end position="83"/>
    </location>
</feature>
<dbReference type="GO" id="GO:0016020">
    <property type="term" value="C:membrane"/>
    <property type="evidence" value="ECO:0007669"/>
    <property type="project" value="TreeGrafter"/>
</dbReference>
<dbReference type="Pfam" id="PF15902">
    <property type="entry name" value="Sortilin-Vps10"/>
    <property type="match status" value="1"/>
</dbReference>
<organism evidence="5 6">
    <name type="scientific">Asterophora parasitica</name>
    <dbReference type="NCBI Taxonomy" id="117018"/>
    <lineage>
        <taxon>Eukaryota</taxon>
        <taxon>Fungi</taxon>
        <taxon>Dikarya</taxon>
        <taxon>Basidiomycota</taxon>
        <taxon>Agaricomycotina</taxon>
        <taxon>Agaricomycetes</taxon>
        <taxon>Agaricomycetidae</taxon>
        <taxon>Agaricales</taxon>
        <taxon>Tricholomatineae</taxon>
        <taxon>Lyophyllaceae</taxon>
        <taxon>Asterophora</taxon>
    </lineage>
</organism>
<keyword evidence="2" id="KW-0812">Transmembrane</keyword>
<evidence type="ECO:0000313" key="6">
    <source>
        <dbReference type="Proteomes" id="UP000775547"/>
    </source>
</evidence>
<keyword evidence="2" id="KW-0472">Membrane</keyword>
<dbReference type="GO" id="GO:0006623">
    <property type="term" value="P:protein targeting to vacuole"/>
    <property type="evidence" value="ECO:0007669"/>
    <property type="project" value="TreeGrafter"/>
</dbReference>
<evidence type="ECO:0000259" key="4">
    <source>
        <dbReference type="Pfam" id="PF15902"/>
    </source>
</evidence>
<name>A0A9P7KAZ0_9AGAR</name>
<dbReference type="EMBL" id="JABCKV010000089">
    <property type="protein sequence ID" value="KAG5643933.1"/>
    <property type="molecule type" value="Genomic_DNA"/>
</dbReference>
<accession>A0A9P7KAZ0</accession>
<dbReference type="Proteomes" id="UP000775547">
    <property type="component" value="Unassembled WGS sequence"/>
</dbReference>
<reference evidence="5" key="2">
    <citation type="submission" date="2021-10" db="EMBL/GenBank/DDBJ databases">
        <title>Phylogenomics reveals ancestral predisposition of the termite-cultivated fungus Termitomyces towards a domesticated lifestyle.</title>
        <authorList>
            <person name="Auxier B."/>
            <person name="Grum-Grzhimaylo A."/>
            <person name="Cardenas M.E."/>
            <person name="Lodge J.D."/>
            <person name="Laessoe T."/>
            <person name="Pedersen O."/>
            <person name="Smith M.E."/>
            <person name="Kuyper T.W."/>
            <person name="Franco-Molano E.A."/>
            <person name="Baroni T.J."/>
            <person name="Aanen D.K."/>
        </authorList>
    </citation>
    <scope>NUCLEOTIDE SEQUENCE</scope>
    <source>
        <strain evidence="5">AP01</strain>
        <tissue evidence="5">Mycelium</tissue>
    </source>
</reference>
<dbReference type="PANTHER" id="PTHR12106">
    <property type="entry name" value="SORTILIN RELATED"/>
    <property type="match status" value="1"/>
</dbReference>
<dbReference type="Pfam" id="PF15901">
    <property type="entry name" value="Sortilin_C"/>
    <property type="match status" value="1"/>
</dbReference>
<protein>
    <submittedName>
        <fullName evidence="5">Vacuolar protein sorting/targeting protein PEP1</fullName>
    </submittedName>
</protein>
<dbReference type="SUPFAM" id="SSF110296">
    <property type="entry name" value="Oligoxyloglucan reducing end-specific cellobiohydrolase"/>
    <property type="match status" value="1"/>
</dbReference>
<dbReference type="InterPro" id="IPR031777">
    <property type="entry name" value="Sortilin_C"/>
</dbReference>
<comment type="caution">
    <text evidence="5">The sequence shown here is derived from an EMBL/GenBank/DDBJ whole genome shotgun (WGS) entry which is preliminary data.</text>
</comment>
<dbReference type="Gene3D" id="3.30.60.270">
    <property type="match status" value="1"/>
</dbReference>
<dbReference type="OrthoDB" id="443634at2759"/>
<evidence type="ECO:0000313" key="5">
    <source>
        <dbReference type="EMBL" id="KAG5643933.1"/>
    </source>
</evidence>
<dbReference type="PANTHER" id="PTHR12106:SF27">
    <property type="entry name" value="SORTILIN-RELATED RECEPTOR"/>
    <property type="match status" value="1"/>
</dbReference>
<feature type="transmembrane region" description="Helical" evidence="2">
    <location>
        <begin position="262"/>
        <end position="283"/>
    </location>
</feature>
<feature type="domain" description="Sortilin C-terminal" evidence="3">
    <location>
        <begin position="86"/>
        <end position="253"/>
    </location>
</feature>